<dbReference type="PANTHER" id="PTHR30363:SF60">
    <property type="entry name" value="HTH-TYPE TRANSCRIPTIONAL REGULATOR IOLR"/>
    <property type="match status" value="1"/>
</dbReference>
<dbReference type="STRING" id="1236970.JCM9140_3475"/>
<dbReference type="SMART" id="SM00420">
    <property type="entry name" value="HTH_DEOR"/>
    <property type="match status" value="1"/>
</dbReference>
<dbReference type="PROSITE" id="PS00894">
    <property type="entry name" value="HTH_DEOR_1"/>
    <property type="match status" value="1"/>
</dbReference>
<evidence type="ECO:0000256" key="2">
    <source>
        <dbReference type="ARBA" id="ARBA00023125"/>
    </source>
</evidence>
<gene>
    <name evidence="5" type="ORF">JCM9140_3475</name>
</gene>
<dbReference type="Gene3D" id="1.10.10.10">
    <property type="entry name" value="Winged helix-like DNA-binding domain superfamily/Winged helix DNA-binding domain"/>
    <property type="match status" value="1"/>
</dbReference>
<name>W4Q5H5_9BACI</name>
<dbReference type="RefSeq" id="WP_034748450.1">
    <property type="nucleotide sequence ID" value="NZ_BAUT01000047.1"/>
</dbReference>
<dbReference type="PRINTS" id="PR00037">
    <property type="entry name" value="HTHLACR"/>
</dbReference>
<dbReference type="Proteomes" id="UP000018890">
    <property type="component" value="Unassembled WGS sequence"/>
</dbReference>
<dbReference type="Pfam" id="PF08220">
    <property type="entry name" value="HTH_DeoR"/>
    <property type="match status" value="1"/>
</dbReference>
<dbReference type="Pfam" id="PF00455">
    <property type="entry name" value="DeoRC"/>
    <property type="match status" value="1"/>
</dbReference>
<keyword evidence="1" id="KW-0805">Transcription regulation</keyword>
<evidence type="ECO:0000259" key="4">
    <source>
        <dbReference type="PROSITE" id="PS51000"/>
    </source>
</evidence>
<evidence type="ECO:0000256" key="3">
    <source>
        <dbReference type="ARBA" id="ARBA00023163"/>
    </source>
</evidence>
<dbReference type="InterPro" id="IPR037171">
    <property type="entry name" value="NagB/RpiA_transferase-like"/>
</dbReference>
<keyword evidence="3" id="KW-0804">Transcription</keyword>
<dbReference type="PANTHER" id="PTHR30363">
    <property type="entry name" value="HTH-TYPE TRANSCRIPTIONAL REGULATOR SRLR-RELATED"/>
    <property type="match status" value="1"/>
</dbReference>
<dbReference type="InterPro" id="IPR036388">
    <property type="entry name" value="WH-like_DNA-bd_sf"/>
</dbReference>
<dbReference type="SMART" id="SM01134">
    <property type="entry name" value="DeoRC"/>
    <property type="match status" value="1"/>
</dbReference>
<dbReference type="InterPro" id="IPR036390">
    <property type="entry name" value="WH_DNA-bd_sf"/>
</dbReference>
<sequence length="253" mass="28515">MLKTQRMKQIQKYIDQHQTVSLDELVTVFGVSKNTIRRDIQELVESGDYIKVYGGVTVNRTSLEPFQERKTKNHLQKQAIAKQAVSYLKDGDVIFIDSGTTAFEMIKYMQSLQLTIITNNLDFMIHALPYENLNIISIGGVLERKTNSFTSFTKQDLLQSHNINKAFMASAGISIQNGVTNSSPLESELKNTVVNKSSKVFLLVDSDKFDQQAIMTYCHLQEIDVLITDASPPNEYVQFSVEHNIELVVAASV</sequence>
<accession>W4Q5H5</accession>
<dbReference type="OrthoDB" id="9798651at2"/>
<evidence type="ECO:0000313" key="5">
    <source>
        <dbReference type="EMBL" id="GAE27341.1"/>
    </source>
</evidence>
<dbReference type="PROSITE" id="PS51000">
    <property type="entry name" value="HTH_DEOR_2"/>
    <property type="match status" value="1"/>
</dbReference>
<dbReference type="SUPFAM" id="SSF100950">
    <property type="entry name" value="NagB/RpiA/CoA transferase-like"/>
    <property type="match status" value="1"/>
</dbReference>
<protein>
    <submittedName>
        <fullName evidence="5">Transcriptional repressor</fullName>
    </submittedName>
</protein>
<dbReference type="InterPro" id="IPR001034">
    <property type="entry name" value="DeoR_HTH"/>
</dbReference>
<dbReference type="InterPro" id="IPR050313">
    <property type="entry name" value="Carb_Metab_HTH_regulators"/>
</dbReference>
<evidence type="ECO:0000256" key="1">
    <source>
        <dbReference type="ARBA" id="ARBA00023015"/>
    </source>
</evidence>
<dbReference type="EMBL" id="BAUT01000047">
    <property type="protein sequence ID" value="GAE27341.1"/>
    <property type="molecule type" value="Genomic_DNA"/>
</dbReference>
<dbReference type="InterPro" id="IPR018356">
    <property type="entry name" value="Tscrpt_reg_HTH_DeoR_CS"/>
</dbReference>
<organism evidence="5 6">
    <name type="scientific">Halalkalibacter wakoensis JCM 9140</name>
    <dbReference type="NCBI Taxonomy" id="1236970"/>
    <lineage>
        <taxon>Bacteria</taxon>
        <taxon>Bacillati</taxon>
        <taxon>Bacillota</taxon>
        <taxon>Bacilli</taxon>
        <taxon>Bacillales</taxon>
        <taxon>Bacillaceae</taxon>
        <taxon>Halalkalibacter</taxon>
    </lineage>
</organism>
<comment type="caution">
    <text evidence="5">The sequence shown here is derived from an EMBL/GenBank/DDBJ whole genome shotgun (WGS) entry which is preliminary data.</text>
</comment>
<dbReference type="InterPro" id="IPR014036">
    <property type="entry name" value="DeoR-like_C"/>
</dbReference>
<dbReference type="Gene3D" id="3.40.50.1360">
    <property type="match status" value="1"/>
</dbReference>
<feature type="domain" description="HTH deoR-type" evidence="4">
    <location>
        <begin position="3"/>
        <end position="58"/>
    </location>
</feature>
<keyword evidence="6" id="KW-1185">Reference proteome</keyword>
<dbReference type="AlphaFoldDB" id="W4Q5H5"/>
<reference evidence="5" key="1">
    <citation type="journal article" date="2014" name="Genome Announc.">
        <title>Draft Genome Sequences of Three Alkaliphilic Bacillus Strains, Bacillus wakoensis JCM 9140T, Bacillus akibai JCM 9157T, and Bacillus hemicellulosilyticus JCM 9152T.</title>
        <authorList>
            <person name="Yuki M."/>
            <person name="Oshima K."/>
            <person name="Suda W."/>
            <person name="Oshida Y."/>
            <person name="Kitamura K."/>
            <person name="Iida T."/>
            <person name="Hattori M."/>
            <person name="Ohkuma M."/>
        </authorList>
    </citation>
    <scope>NUCLEOTIDE SEQUENCE [LARGE SCALE GENOMIC DNA]</scope>
    <source>
        <strain evidence="5">JCM 9140</strain>
    </source>
</reference>
<dbReference type="GO" id="GO:0003677">
    <property type="term" value="F:DNA binding"/>
    <property type="evidence" value="ECO:0007669"/>
    <property type="project" value="UniProtKB-KW"/>
</dbReference>
<dbReference type="GO" id="GO:0003700">
    <property type="term" value="F:DNA-binding transcription factor activity"/>
    <property type="evidence" value="ECO:0007669"/>
    <property type="project" value="InterPro"/>
</dbReference>
<dbReference type="SUPFAM" id="SSF46785">
    <property type="entry name" value="Winged helix' DNA-binding domain"/>
    <property type="match status" value="1"/>
</dbReference>
<evidence type="ECO:0000313" key="6">
    <source>
        <dbReference type="Proteomes" id="UP000018890"/>
    </source>
</evidence>
<keyword evidence="2" id="KW-0238">DNA-binding</keyword>
<proteinExistence type="predicted"/>